<dbReference type="Proteomes" id="UP000009168">
    <property type="component" value="Unassembled WGS sequence"/>
</dbReference>
<protein>
    <submittedName>
        <fullName evidence="1">Uncharacterized protein</fullName>
    </submittedName>
</protein>
<organism evidence="1 2">
    <name type="scientific">Tetrahymena thermophila (strain SB210)</name>
    <dbReference type="NCBI Taxonomy" id="312017"/>
    <lineage>
        <taxon>Eukaryota</taxon>
        <taxon>Sar</taxon>
        <taxon>Alveolata</taxon>
        <taxon>Ciliophora</taxon>
        <taxon>Intramacronucleata</taxon>
        <taxon>Oligohymenophorea</taxon>
        <taxon>Hymenostomatida</taxon>
        <taxon>Tetrahymenina</taxon>
        <taxon>Tetrahymenidae</taxon>
        <taxon>Tetrahymena</taxon>
    </lineage>
</organism>
<reference evidence="2" key="1">
    <citation type="journal article" date="2006" name="PLoS Biol.">
        <title>Macronuclear genome sequence of the ciliate Tetrahymena thermophila, a model eukaryote.</title>
        <authorList>
            <person name="Eisen J.A."/>
            <person name="Coyne R.S."/>
            <person name="Wu M."/>
            <person name="Wu D."/>
            <person name="Thiagarajan M."/>
            <person name="Wortman J.R."/>
            <person name="Badger J.H."/>
            <person name="Ren Q."/>
            <person name="Amedeo P."/>
            <person name="Jones K.M."/>
            <person name="Tallon L.J."/>
            <person name="Delcher A.L."/>
            <person name="Salzberg S.L."/>
            <person name="Silva J.C."/>
            <person name="Haas B.J."/>
            <person name="Majoros W.H."/>
            <person name="Farzad M."/>
            <person name="Carlton J.M."/>
            <person name="Smith R.K. Jr."/>
            <person name="Garg J."/>
            <person name="Pearlman R.E."/>
            <person name="Karrer K.M."/>
            <person name="Sun L."/>
            <person name="Manning G."/>
            <person name="Elde N.C."/>
            <person name="Turkewitz A.P."/>
            <person name="Asai D.J."/>
            <person name="Wilkes D.E."/>
            <person name="Wang Y."/>
            <person name="Cai H."/>
            <person name="Collins K."/>
            <person name="Stewart B.A."/>
            <person name="Lee S.R."/>
            <person name="Wilamowska K."/>
            <person name="Weinberg Z."/>
            <person name="Ruzzo W.L."/>
            <person name="Wloga D."/>
            <person name="Gaertig J."/>
            <person name="Frankel J."/>
            <person name="Tsao C.-C."/>
            <person name="Gorovsky M.A."/>
            <person name="Keeling P.J."/>
            <person name="Waller R.F."/>
            <person name="Patron N.J."/>
            <person name="Cherry J.M."/>
            <person name="Stover N.A."/>
            <person name="Krieger C.J."/>
            <person name="del Toro C."/>
            <person name="Ryder H.F."/>
            <person name="Williamson S.C."/>
            <person name="Barbeau R.A."/>
            <person name="Hamilton E.P."/>
            <person name="Orias E."/>
        </authorList>
    </citation>
    <scope>NUCLEOTIDE SEQUENCE [LARGE SCALE GENOMIC DNA]</scope>
    <source>
        <strain evidence="2">SB210</strain>
    </source>
</reference>
<dbReference type="AlphaFoldDB" id="W7XB87"/>
<keyword evidence="2" id="KW-1185">Reference proteome</keyword>
<dbReference type="RefSeq" id="XP_012650813.1">
    <property type="nucleotide sequence ID" value="XM_012795359.1"/>
</dbReference>
<dbReference type="InParanoid" id="W7XB87"/>
<name>W7XB87_TETTS</name>
<sequence>MFTQFSKLTFNSFKFTKNYKSEAIDSRLQAERFLHSSKIIQSYQRLICNYLFPKNYIFLISWISPKSNYRLFINSHSEIEYPNILIDQSFILQLYTSMDKLFNYFRFQKTQNNLLISFVFIFLQPPKLKDRVLKWDKPNKVSVNPSRLSIFDKQ</sequence>
<dbReference type="GeneID" id="24437802"/>
<dbReference type="EMBL" id="GG662857">
    <property type="protein sequence ID" value="EWS76645.1"/>
    <property type="molecule type" value="Genomic_DNA"/>
</dbReference>
<evidence type="ECO:0000313" key="1">
    <source>
        <dbReference type="EMBL" id="EWS76645.1"/>
    </source>
</evidence>
<accession>W7XB87</accession>
<dbReference type="KEGG" id="tet:TTHERM_000201618"/>
<proteinExistence type="predicted"/>
<gene>
    <name evidence="1" type="ORF">TTHERM_000201618</name>
</gene>
<evidence type="ECO:0000313" key="2">
    <source>
        <dbReference type="Proteomes" id="UP000009168"/>
    </source>
</evidence>